<dbReference type="Proteomes" id="UP000034302">
    <property type="component" value="Unassembled WGS sequence"/>
</dbReference>
<reference evidence="3 4" key="1">
    <citation type="journal article" date="2015" name="Nature">
        <title>rRNA introns, odd ribosomes, and small enigmatic genomes across a large radiation of phyla.</title>
        <authorList>
            <person name="Brown C.T."/>
            <person name="Hug L.A."/>
            <person name="Thomas B.C."/>
            <person name="Sharon I."/>
            <person name="Castelle C.J."/>
            <person name="Singh A."/>
            <person name="Wilkins M.J."/>
            <person name="Williams K.H."/>
            <person name="Banfield J.F."/>
        </authorList>
    </citation>
    <scope>NUCLEOTIDE SEQUENCE [LARGE SCALE GENOMIC DNA]</scope>
</reference>
<feature type="domain" description="Transglutaminase-like" evidence="2">
    <location>
        <begin position="334"/>
        <end position="429"/>
    </location>
</feature>
<keyword evidence="1" id="KW-0472">Membrane</keyword>
<dbReference type="SUPFAM" id="SSF54001">
    <property type="entry name" value="Cysteine proteinases"/>
    <property type="match status" value="1"/>
</dbReference>
<keyword evidence="1" id="KW-0812">Transmembrane</keyword>
<dbReference type="AlphaFoldDB" id="A0A0F9ZJA4"/>
<gene>
    <name evidence="3" type="ORF">UR34_C0005G0017</name>
</gene>
<dbReference type="Pfam" id="PF01841">
    <property type="entry name" value="Transglut_core"/>
    <property type="match status" value="1"/>
</dbReference>
<evidence type="ECO:0000259" key="2">
    <source>
        <dbReference type="Pfam" id="PF01841"/>
    </source>
</evidence>
<dbReference type="EMBL" id="LBOV01000005">
    <property type="protein sequence ID" value="KKP44194.1"/>
    <property type="molecule type" value="Genomic_DNA"/>
</dbReference>
<feature type="transmembrane region" description="Helical" evidence="1">
    <location>
        <begin position="596"/>
        <end position="617"/>
    </location>
</feature>
<dbReference type="InterPro" id="IPR038765">
    <property type="entry name" value="Papain-like_cys_pep_sf"/>
</dbReference>
<protein>
    <recommendedName>
        <fullName evidence="2">Transglutaminase-like domain-containing protein</fullName>
    </recommendedName>
</protein>
<evidence type="ECO:0000256" key="1">
    <source>
        <dbReference type="SAM" id="Phobius"/>
    </source>
</evidence>
<keyword evidence="1" id="KW-1133">Transmembrane helix</keyword>
<dbReference type="InterPro" id="IPR002931">
    <property type="entry name" value="Transglutaminase-like"/>
</dbReference>
<evidence type="ECO:0000313" key="3">
    <source>
        <dbReference type="EMBL" id="KKP44194.1"/>
    </source>
</evidence>
<name>A0A0F9ZJA4_9BACT</name>
<organism evidence="3 4">
    <name type="scientific">candidate division WS6 bacterium GW2011_GWC1_33_20</name>
    <dbReference type="NCBI Taxonomy" id="1619089"/>
    <lineage>
        <taxon>Bacteria</taxon>
        <taxon>Candidatus Dojkabacteria</taxon>
    </lineage>
</organism>
<sequence>MRNLNGFLKILLLSIYSILFSTFFFSNSVFAQQGFQVYSDFYYIWHEDYVDSTIYLTITTDGSSRAITYYTITIPDENIVPEIYSINRDTKLDPTIHRRTSATDIVVDLDNLLLTNSKPITLKITFKTPVSDKQLSLISSVTNTTTRTFSFTYPSSKGEITWISAPIQNIKSVGDSTEVITTPQETNRVNLAFGEEILYKFQINRNLTNSGDQIISSEISLPLNNNKQHIVIEKVLPQPDKSYKDRDDNYILQYEVAPQSNIEVSVEGYLLMSKSTYDISYPDIENFALWEIKDDSLKRHINRYLKEYGLNISESFSKIDELTTEAEYEVLYKGIYQYVITNLEPNTLTLGSLSGSERIGGQQVLINQSVSTSEDYADAIISLYRYHNIPARLVIGYVTNISQHNSEDIYHYWAEYYDKTKKDWILVDPFLEDFSKISLWGRDMPDHISLIYRNSNPNSPKLFYFTKEDFSVEIEKGIPEITYEFDADFSFTPYKLLDPYLQGSITLSNKGNTILDSFLITKSNPEIDKYIDYIENNNQVALLPGQTYQIKFNIPSNKVESNIFAVIEASSGTEVTEGKYIEKEISLIDDNNNLKIFSKLLSILLFFISAIPIYYLIRKLEKKNG</sequence>
<evidence type="ECO:0000313" key="4">
    <source>
        <dbReference type="Proteomes" id="UP000034302"/>
    </source>
</evidence>
<accession>A0A0F9ZJA4</accession>
<dbReference type="Gene3D" id="3.10.620.30">
    <property type="match status" value="1"/>
</dbReference>
<proteinExistence type="predicted"/>
<comment type="caution">
    <text evidence="3">The sequence shown here is derived from an EMBL/GenBank/DDBJ whole genome shotgun (WGS) entry which is preliminary data.</text>
</comment>